<keyword evidence="2" id="KW-0472">Membrane</keyword>
<gene>
    <name evidence="3" type="ORF">yc1106_04503</name>
</gene>
<organism evidence="3 4">
    <name type="scientific">Curvularia clavata</name>
    <dbReference type="NCBI Taxonomy" id="95742"/>
    <lineage>
        <taxon>Eukaryota</taxon>
        <taxon>Fungi</taxon>
        <taxon>Dikarya</taxon>
        <taxon>Ascomycota</taxon>
        <taxon>Pezizomycotina</taxon>
        <taxon>Dothideomycetes</taxon>
        <taxon>Pleosporomycetidae</taxon>
        <taxon>Pleosporales</taxon>
        <taxon>Pleosporineae</taxon>
        <taxon>Pleosporaceae</taxon>
        <taxon>Curvularia</taxon>
    </lineage>
</organism>
<feature type="region of interest" description="Disordered" evidence="1">
    <location>
        <begin position="102"/>
        <end position="211"/>
    </location>
</feature>
<dbReference type="AlphaFoldDB" id="A0A9Q9DSY7"/>
<protein>
    <submittedName>
        <fullName evidence="3">Uncharacterized protein</fullName>
    </submittedName>
</protein>
<feature type="transmembrane region" description="Helical" evidence="2">
    <location>
        <begin position="32"/>
        <end position="52"/>
    </location>
</feature>
<dbReference type="EMBL" id="CP089276">
    <property type="protein sequence ID" value="USP77229.1"/>
    <property type="molecule type" value="Genomic_DNA"/>
</dbReference>
<name>A0A9Q9DSY7_CURCL</name>
<feature type="compositionally biased region" description="Low complexity" evidence="1">
    <location>
        <begin position="182"/>
        <end position="191"/>
    </location>
</feature>
<keyword evidence="2" id="KW-0812">Transmembrane</keyword>
<dbReference type="VEuPathDB" id="FungiDB:yc1106_04503"/>
<evidence type="ECO:0000256" key="2">
    <source>
        <dbReference type="SAM" id="Phobius"/>
    </source>
</evidence>
<accession>A0A9Q9DSY7</accession>
<proteinExistence type="predicted"/>
<dbReference type="InterPro" id="IPR020999">
    <property type="entry name" value="Chitin_synth_reg_RCR"/>
</dbReference>
<reference evidence="3" key="1">
    <citation type="submission" date="2021-12" db="EMBL/GenBank/DDBJ databases">
        <title>Curvularia clavata genome.</title>
        <authorList>
            <person name="Cao Y."/>
        </authorList>
    </citation>
    <scope>NUCLEOTIDE SEQUENCE</scope>
    <source>
        <strain evidence="3">Yc1106</strain>
    </source>
</reference>
<evidence type="ECO:0000256" key="1">
    <source>
        <dbReference type="SAM" id="MobiDB-lite"/>
    </source>
</evidence>
<evidence type="ECO:0000313" key="3">
    <source>
        <dbReference type="EMBL" id="USP77229.1"/>
    </source>
</evidence>
<dbReference type="OrthoDB" id="5400539at2759"/>
<sequence length="211" mass="23976">MALSKRYYCVETIDGDTECFAENGFWYTEKGIIIKWVIFALFFFIFFGWFVGGRIHAKRRLRKGLPLLSYHRFLISYAERRRFGQVPQNHFTFYQTQNPYTAPNGQQYAQRQDGAWTEPPPVYHNSDAPPQYFAPPAPSKLNPNQQGPVYAMEMGQYGGPAPPPPAQTGPQQSGVVGGSDAQQPQSQETPQQLPPRPAQAKIMGMLGRFRR</sequence>
<dbReference type="Pfam" id="PF12273">
    <property type="entry name" value="RCR"/>
    <property type="match status" value="1"/>
</dbReference>
<dbReference type="Proteomes" id="UP001056012">
    <property type="component" value="Chromosome 3"/>
</dbReference>
<evidence type="ECO:0000313" key="4">
    <source>
        <dbReference type="Proteomes" id="UP001056012"/>
    </source>
</evidence>
<keyword evidence="4" id="KW-1185">Reference proteome</keyword>
<keyword evidence="2" id="KW-1133">Transmembrane helix</keyword>